<dbReference type="SUPFAM" id="SSF56112">
    <property type="entry name" value="Protein kinase-like (PK-like)"/>
    <property type="match status" value="1"/>
</dbReference>
<dbReference type="AlphaFoldDB" id="A0A6A4XDH0"/>
<feature type="region of interest" description="Disordered" evidence="6">
    <location>
        <begin position="269"/>
        <end position="347"/>
    </location>
</feature>
<evidence type="ECO:0000259" key="7">
    <source>
        <dbReference type="PROSITE" id="PS50011"/>
    </source>
</evidence>
<feature type="compositionally biased region" description="Basic and acidic residues" evidence="6">
    <location>
        <begin position="319"/>
        <end position="334"/>
    </location>
</feature>
<organism evidence="8 9">
    <name type="scientific">Amphibalanus amphitrite</name>
    <name type="common">Striped barnacle</name>
    <name type="synonym">Balanus amphitrite</name>
    <dbReference type="NCBI Taxonomy" id="1232801"/>
    <lineage>
        <taxon>Eukaryota</taxon>
        <taxon>Metazoa</taxon>
        <taxon>Ecdysozoa</taxon>
        <taxon>Arthropoda</taxon>
        <taxon>Crustacea</taxon>
        <taxon>Multicrustacea</taxon>
        <taxon>Cirripedia</taxon>
        <taxon>Thoracica</taxon>
        <taxon>Thoracicalcarea</taxon>
        <taxon>Balanomorpha</taxon>
        <taxon>Balanoidea</taxon>
        <taxon>Balanidae</taxon>
        <taxon>Amphibalaninae</taxon>
        <taxon>Amphibalanus</taxon>
    </lineage>
</organism>
<feature type="compositionally biased region" description="Basic and acidic residues" evidence="6">
    <location>
        <begin position="281"/>
        <end position="298"/>
    </location>
</feature>
<evidence type="ECO:0000256" key="3">
    <source>
        <dbReference type="ARBA" id="ARBA00022741"/>
    </source>
</evidence>
<dbReference type="FunFam" id="1.10.510.10:FF:000624">
    <property type="entry name" value="Mitogen-activated protein kinase"/>
    <property type="match status" value="1"/>
</dbReference>
<keyword evidence="9" id="KW-1185">Reference proteome</keyword>
<dbReference type="PANTHER" id="PTHR24055">
    <property type="entry name" value="MITOGEN-ACTIVATED PROTEIN KINASE"/>
    <property type="match status" value="1"/>
</dbReference>
<dbReference type="Gene3D" id="1.10.510.10">
    <property type="entry name" value="Transferase(Phosphotransferase) domain 1"/>
    <property type="match status" value="1"/>
</dbReference>
<keyword evidence="5" id="KW-0067">ATP-binding</keyword>
<proteinExistence type="predicted"/>
<dbReference type="EMBL" id="VIIS01000109">
    <property type="protein sequence ID" value="KAF0313168.1"/>
    <property type="molecule type" value="Genomic_DNA"/>
</dbReference>
<dbReference type="InterPro" id="IPR000719">
    <property type="entry name" value="Prot_kinase_dom"/>
</dbReference>
<dbReference type="SMART" id="SM00220">
    <property type="entry name" value="S_TKc"/>
    <property type="match status" value="1"/>
</dbReference>
<dbReference type="Pfam" id="PF00069">
    <property type="entry name" value="Pkinase"/>
    <property type="match status" value="1"/>
</dbReference>
<feature type="domain" description="Protein kinase" evidence="7">
    <location>
        <begin position="1"/>
        <end position="232"/>
    </location>
</feature>
<reference evidence="8 9" key="1">
    <citation type="submission" date="2019-07" db="EMBL/GenBank/DDBJ databases">
        <title>Draft genome assembly of a fouling barnacle, Amphibalanus amphitrite (Darwin, 1854): The first reference genome for Thecostraca.</title>
        <authorList>
            <person name="Kim W."/>
        </authorList>
    </citation>
    <scope>NUCLEOTIDE SEQUENCE [LARGE SCALE GENOMIC DNA]</scope>
    <source>
        <strain evidence="8">SNU_AA5</strain>
        <tissue evidence="8">Soma without cirri and trophi</tissue>
    </source>
</reference>
<dbReference type="PROSITE" id="PS50011">
    <property type="entry name" value="PROTEIN_KINASE_DOM"/>
    <property type="match status" value="1"/>
</dbReference>
<keyword evidence="2" id="KW-0808">Transferase</keyword>
<dbReference type="OrthoDB" id="548217at2759"/>
<evidence type="ECO:0000313" key="8">
    <source>
        <dbReference type="EMBL" id="KAF0313168.1"/>
    </source>
</evidence>
<sequence length="410" mass="46023">MRLRHENLVNLLEVFRRKRRLCLVFEFVESTALDLLEARSSGGLDPEAVRSYTFQLLRALEFCHAQNIIHRDIKPENVLISGLGVLKLCDFGFARPLAGPGENCTDYVATRWYRAPELLVGDTRYGREVDVWAAGCLFSEVLTGDPLFPGDSDIDQLYQIIQTTGPLSKAHLELLTHNPAMSGLRLSPAVRPRFAMKFPSWPQLQVAFLQDCLEMDPLQRPTCTDLLQHEYFTHDEFPQRHVPEIRRKIQLEFSSNSLGRKFGSLAIGKKRKGSKLTPNKENQEFNESKKEKEVRDALKSSPYRQSQARISVGRLAGSHKQEPIRTAAESHAHFDPSPSAGGGGGGVYPAIDGAPPPALPAHGWVRDTLMGWNVSGLNSFKNHRPCSRKIAFFRFNNTSHHSGPPAHTRE</sequence>
<name>A0A6A4XDH0_AMPAM</name>
<gene>
    <name evidence="8" type="primary">Cdkl2_1</name>
    <name evidence="8" type="ORF">FJT64_016251</name>
</gene>
<protein>
    <submittedName>
        <fullName evidence="8">Cyclin-dependent kinase-like 2</fullName>
    </submittedName>
</protein>
<keyword evidence="3" id="KW-0547">Nucleotide-binding</keyword>
<dbReference type="Gene3D" id="3.30.200.20">
    <property type="entry name" value="Phosphorylase Kinase, domain 1"/>
    <property type="match status" value="1"/>
</dbReference>
<dbReference type="GO" id="GO:0005524">
    <property type="term" value="F:ATP binding"/>
    <property type="evidence" value="ECO:0007669"/>
    <property type="project" value="UniProtKB-KW"/>
</dbReference>
<dbReference type="GO" id="GO:0004674">
    <property type="term" value="F:protein serine/threonine kinase activity"/>
    <property type="evidence" value="ECO:0007669"/>
    <property type="project" value="UniProtKB-KW"/>
</dbReference>
<evidence type="ECO:0000256" key="2">
    <source>
        <dbReference type="ARBA" id="ARBA00022679"/>
    </source>
</evidence>
<evidence type="ECO:0000256" key="4">
    <source>
        <dbReference type="ARBA" id="ARBA00022777"/>
    </source>
</evidence>
<dbReference type="InterPro" id="IPR008271">
    <property type="entry name" value="Ser/Thr_kinase_AS"/>
</dbReference>
<comment type="caution">
    <text evidence="8">The sequence shown here is derived from an EMBL/GenBank/DDBJ whole genome shotgun (WGS) entry which is preliminary data.</text>
</comment>
<evidence type="ECO:0000256" key="6">
    <source>
        <dbReference type="SAM" id="MobiDB-lite"/>
    </source>
</evidence>
<dbReference type="Proteomes" id="UP000440578">
    <property type="component" value="Unassembled WGS sequence"/>
</dbReference>
<keyword evidence="1" id="KW-0723">Serine/threonine-protein kinase</keyword>
<dbReference type="InterPro" id="IPR050117">
    <property type="entry name" value="MAPK"/>
</dbReference>
<evidence type="ECO:0000256" key="5">
    <source>
        <dbReference type="ARBA" id="ARBA00022840"/>
    </source>
</evidence>
<evidence type="ECO:0000313" key="9">
    <source>
        <dbReference type="Proteomes" id="UP000440578"/>
    </source>
</evidence>
<accession>A0A6A4XDH0</accession>
<keyword evidence="4 8" id="KW-0418">Kinase</keyword>
<dbReference type="InterPro" id="IPR011009">
    <property type="entry name" value="Kinase-like_dom_sf"/>
</dbReference>
<dbReference type="PROSITE" id="PS00108">
    <property type="entry name" value="PROTEIN_KINASE_ST"/>
    <property type="match status" value="1"/>
</dbReference>
<evidence type="ECO:0000256" key="1">
    <source>
        <dbReference type="ARBA" id="ARBA00022527"/>
    </source>
</evidence>